<dbReference type="GO" id="GO:0006261">
    <property type="term" value="P:DNA-templated DNA replication"/>
    <property type="evidence" value="ECO:0007669"/>
    <property type="project" value="TreeGrafter"/>
</dbReference>
<name>A0A841C7H4_9LACT</name>
<accession>A0A841C7H4</accession>
<reference evidence="1 2" key="1">
    <citation type="submission" date="2020-08" db="EMBL/GenBank/DDBJ databases">
        <title>Genomic Encyclopedia of Type Strains, Phase IV (KMG-IV): sequencing the most valuable type-strain genomes for metagenomic binning, comparative biology and taxonomic classification.</title>
        <authorList>
            <person name="Goeker M."/>
        </authorList>
    </citation>
    <scope>NUCLEOTIDE SEQUENCE [LARGE SCALE GENOMIC DNA]</scope>
    <source>
        <strain evidence="1 2">DSM 14925</strain>
    </source>
</reference>
<dbReference type="InterPro" id="IPR050238">
    <property type="entry name" value="DNA_Rep/Repair_Clamp_Loader"/>
</dbReference>
<dbReference type="GO" id="GO:0003887">
    <property type="term" value="F:DNA-directed DNA polymerase activity"/>
    <property type="evidence" value="ECO:0007669"/>
    <property type="project" value="UniProtKB-EC"/>
</dbReference>
<keyword evidence="1" id="KW-0808">Transferase</keyword>
<keyword evidence="2" id="KW-1185">Reference proteome</keyword>
<gene>
    <name evidence="1" type="ORF">HNQ37_000560</name>
</gene>
<dbReference type="InterPro" id="IPR027417">
    <property type="entry name" value="P-loop_NTPase"/>
</dbReference>
<dbReference type="Proteomes" id="UP000562464">
    <property type="component" value="Unassembled WGS sequence"/>
</dbReference>
<comment type="caution">
    <text evidence="1">The sequence shown here is derived from an EMBL/GenBank/DDBJ whole genome shotgun (WGS) entry which is preliminary data.</text>
</comment>
<dbReference type="EC" id="2.7.7.7" evidence="1"/>
<evidence type="ECO:0000313" key="2">
    <source>
        <dbReference type="Proteomes" id="UP000562464"/>
    </source>
</evidence>
<protein>
    <submittedName>
        <fullName evidence="1">DNA polymerase-3 subunit delta</fullName>
        <ecNumber evidence="1">2.7.7.7</ecNumber>
    </submittedName>
</protein>
<dbReference type="NCBIfam" id="NF005581">
    <property type="entry name" value="PRK07276.1"/>
    <property type="match status" value="1"/>
</dbReference>
<evidence type="ECO:0000313" key="1">
    <source>
        <dbReference type="EMBL" id="MBB5887688.1"/>
    </source>
</evidence>
<dbReference type="PANTHER" id="PTHR11669">
    <property type="entry name" value="REPLICATION FACTOR C / DNA POLYMERASE III GAMMA-TAU SUBUNIT"/>
    <property type="match status" value="1"/>
</dbReference>
<sequence>MKIAEVQPRLFEHFQKLLKHQQLSHAYLFVGGFGNYDMAMWLAKGVFCEKMGAPCGNCRICKLIDRNEFSELQIIEPDGQMIRVDQVRELLANFASTGFESTKKVVIIKEAEKMGMNAANALLKTIEEPESEVYIFLLAENESLLLPTIQSRAQKVVFPKDEIYLSNFLQQMGLLKTEADLLAAITNSTDEAKALAESSWYLPASKVLANFVEVIQSSNELAFLKVIELLPHFEGKKEQSVAFEILLILFNQVQATNFTIKTFKAEKMWRANVRFQSCLESICL</sequence>
<dbReference type="EMBL" id="JACHHV010000006">
    <property type="protein sequence ID" value="MBB5887688.1"/>
    <property type="molecule type" value="Genomic_DNA"/>
</dbReference>
<dbReference type="Pfam" id="PF13177">
    <property type="entry name" value="DNA_pol3_delta2"/>
    <property type="match status" value="1"/>
</dbReference>
<proteinExistence type="predicted"/>
<dbReference type="PANTHER" id="PTHR11669:SF8">
    <property type="entry name" value="DNA POLYMERASE III SUBUNIT DELTA"/>
    <property type="match status" value="1"/>
</dbReference>
<organism evidence="1 2">
    <name type="scientific">Lactovum miscens</name>
    <dbReference type="NCBI Taxonomy" id="190387"/>
    <lineage>
        <taxon>Bacteria</taxon>
        <taxon>Bacillati</taxon>
        <taxon>Bacillota</taxon>
        <taxon>Bacilli</taxon>
        <taxon>Lactobacillales</taxon>
        <taxon>Streptococcaceae</taxon>
        <taxon>Lactovum</taxon>
    </lineage>
</organism>
<dbReference type="Gene3D" id="3.40.50.300">
    <property type="entry name" value="P-loop containing nucleotide triphosphate hydrolases"/>
    <property type="match status" value="1"/>
</dbReference>
<dbReference type="SUPFAM" id="SSF52540">
    <property type="entry name" value="P-loop containing nucleoside triphosphate hydrolases"/>
    <property type="match status" value="1"/>
</dbReference>
<keyword evidence="1" id="KW-0548">Nucleotidyltransferase</keyword>
<dbReference type="AlphaFoldDB" id="A0A841C7H4"/>
<dbReference type="RefSeq" id="WP_183539090.1">
    <property type="nucleotide sequence ID" value="NZ_JACHHV010000006.1"/>
</dbReference>